<protein>
    <recommendedName>
        <fullName evidence="3">Pantothenate kinase</fullName>
    </recommendedName>
</protein>
<dbReference type="OrthoDB" id="498611at2759"/>
<dbReference type="GO" id="GO:0005829">
    <property type="term" value="C:cytosol"/>
    <property type="evidence" value="ECO:0007669"/>
    <property type="project" value="TreeGrafter"/>
</dbReference>
<sequence length="158" mass="16993">QGLSASTLASSFGKVITSNKKLSDYKSEDLASSLLNAFTYNIAQIAFLVASLLGLQRVVFGGSFLCGHKSTMENISYAINAWSNNQIEVVFLRHEGYLGAIGALASYADPSTSEKSTRKYSTEESLIHLGGTSEHEPNGSDIFPYMFVNIGPGLSIIE</sequence>
<dbReference type="Gramene" id="TVU12141">
    <property type="protein sequence ID" value="TVU12141"/>
    <property type="gene ID" value="EJB05_45770"/>
</dbReference>
<dbReference type="InterPro" id="IPR043129">
    <property type="entry name" value="ATPase_NBD"/>
</dbReference>
<dbReference type="EMBL" id="RWGY01000039">
    <property type="protein sequence ID" value="TVU12141.1"/>
    <property type="molecule type" value="Genomic_DNA"/>
</dbReference>
<evidence type="ECO:0000313" key="2">
    <source>
        <dbReference type="Proteomes" id="UP000324897"/>
    </source>
</evidence>
<dbReference type="Gene3D" id="3.30.420.40">
    <property type="match status" value="1"/>
</dbReference>
<evidence type="ECO:0008006" key="3">
    <source>
        <dbReference type="Google" id="ProtNLM"/>
    </source>
</evidence>
<dbReference type="GO" id="GO:0005524">
    <property type="term" value="F:ATP binding"/>
    <property type="evidence" value="ECO:0007669"/>
    <property type="project" value="InterPro"/>
</dbReference>
<dbReference type="InterPro" id="IPR004567">
    <property type="entry name" value="Type_II_PanK"/>
</dbReference>
<dbReference type="SUPFAM" id="SSF53067">
    <property type="entry name" value="Actin-like ATPase domain"/>
    <property type="match status" value="1"/>
</dbReference>
<reference evidence="1 2" key="1">
    <citation type="journal article" date="2019" name="Sci. Rep.">
        <title>A high-quality genome of Eragrostis curvula grass provides insights into Poaceae evolution and supports new strategies to enhance forage quality.</title>
        <authorList>
            <person name="Carballo J."/>
            <person name="Santos B.A.C.M."/>
            <person name="Zappacosta D."/>
            <person name="Garbus I."/>
            <person name="Selva J.P."/>
            <person name="Gallo C.A."/>
            <person name="Diaz A."/>
            <person name="Albertini E."/>
            <person name="Caccamo M."/>
            <person name="Echenique V."/>
        </authorList>
    </citation>
    <scope>NUCLEOTIDE SEQUENCE [LARGE SCALE GENOMIC DNA]</scope>
    <source>
        <strain evidence="2">cv. Victoria</strain>
        <tissue evidence="1">Leaf</tissue>
    </source>
</reference>
<dbReference type="Pfam" id="PF03630">
    <property type="entry name" value="Fumble"/>
    <property type="match status" value="1"/>
</dbReference>
<feature type="non-terminal residue" evidence="1">
    <location>
        <position position="158"/>
    </location>
</feature>
<dbReference type="Proteomes" id="UP000324897">
    <property type="component" value="Chromosome 3"/>
</dbReference>
<proteinExistence type="predicted"/>
<evidence type="ECO:0000313" key="1">
    <source>
        <dbReference type="EMBL" id="TVU12141.1"/>
    </source>
</evidence>
<feature type="non-terminal residue" evidence="1">
    <location>
        <position position="1"/>
    </location>
</feature>
<organism evidence="1 2">
    <name type="scientific">Eragrostis curvula</name>
    <name type="common">weeping love grass</name>
    <dbReference type="NCBI Taxonomy" id="38414"/>
    <lineage>
        <taxon>Eukaryota</taxon>
        <taxon>Viridiplantae</taxon>
        <taxon>Streptophyta</taxon>
        <taxon>Embryophyta</taxon>
        <taxon>Tracheophyta</taxon>
        <taxon>Spermatophyta</taxon>
        <taxon>Magnoliopsida</taxon>
        <taxon>Liliopsida</taxon>
        <taxon>Poales</taxon>
        <taxon>Poaceae</taxon>
        <taxon>PACMAD clade</taxon>
        <taxon>Chloridoideae</taxon>
        <taxon>Eragrostideae</taxon>
        <taxon>Eragrostidinae</taxon>
        <taxon>Eragrostis</taxon>
    </lineage>
</organism>
<dbReference type="PANTHER" id="PTHR12280">
    <property type="entry name" value="PANTOTHENATE KINASE"/>
    <property type="match status" value="1"/>
</dbReference>
<dbReference type="GO" id="GO:0004594">
    <property type="term" value="F:pantothenate kinase activity"/>
    <property type="evidence" value="ECO:0007669"/>
    <property type="project" value="TreeGrafter"/>
</dbReference>
<dbReference type="AlphaFoldDB" id="A0A5J9TNB5"/>
<dbReference type="GO" id="GO:0005634">
    <property type="term" value="C:nucleus"/>
    <property type="evidence" value="ECO:0007669"/>
    <property type="project" value="TreeGrafter"/>
</dbReference>
<dbReference type="PANTHER" id="PTHR12280:SF36">
    <property type="entry name" value="PANTOTHENATE KINASE 1"/>
    <property type="match status" value="1"/>
</dbReference>
<gene>
    <name evidence="1" type="ORF">EJB05_45770</name>
</gene>
<dbReference type="GO" id="GO:0015937">
    <property type="term" value="P:coenzyme A biosynthetic process"/>
    <property type="evidence" value="ECO:0007669"/>
    <property type="project" value="InterPro"/>
</dbReference>
<name>A0A5J9TNB5_9POAL</name>
<comment type="caution">
    <text evidence="1">The sequence shown here is derived from an EMBL/GenBank/DDBJ whole genome shotgun (WGS) entry which is preliminary data.</text>
</comment>
<accession>A0A5J9TNB5</accession>
<keyword evidence="2" id="KW-1185">Reference proteome</keyword>